<feature type="region of interest" description="Disordered" evidence="8">
    <location>
        <begin position="491"/>
        <end position="598"/>
    </location>
</feature>
<dbReference type="GO" id="GO:0000400">
    <property type="term" value="F:four-way junction DNA binding"/>
    <property type="evidence" value="ECO:0007669"/>
    <property type="project" value="TreeGrafter"/>
</dbReference>
<dbReference type="InterPro" id="IPR003593">
    <property type="entry name" value="AAA+_ATPase"/>
</dbReference>
<evidence type="ECO:0000313" key="10">
    <source>
        <dbReference type="EMBL" id="RCH89153.1"/>
    </source>
</evidence>
<feature type="compositionally biased region" description="Basic and acidic residues" evidence="8">
    <location>
        <begin position="491"/>
        <end position="509"/>
    </location>
</feature>
<dbReference type="SMART" id="SM00382">
    <property type="entry name" value="AAA"/>
    <property type="match status" value="1"/>
</dbReference>
<dbReference type="PANTHER" id="PTHR46239">
    <property type="entry name" value="DNA REPAIR PROTEIN RAD51 HOMOLOG 3 RAD51C"/>
    <property type="match status" value="1"/>
</dbReference>
<dbReference type="InterPro" id="IPR013632">
    <property type="entry name" value="Rad51_C"/>
</dbReference>
<evidence type="ECO:0000256" key="6">
    <source>
        <dbReference type="ARBA" id="ARBA00023242"/>
    </source>
</evidence>
<feature type="compositionally biased region" description="Basic and acidic residues" evidence="8">
    <location>
        <begin position="546"/>
        <end position="573"/>
    </location>
</feature>
<dbReference type="SUPFAM" id="SSF52540">
    <property type="entry name" value="P-loop containing nucleoside triphosphate hydrolases"/>
    <property type="match status" value="1"/>
</dbReference>
<keyword evidence="5" id="KW-0234">DNA repair</keyword>
<dbReference type="InterPro" id="IPR020588">
    <property type="entry name" value="RecA_ATP-bd"/>
</dbReference>
<dbReference type="AlphaFoldDB" id="A0A367JGT5"/>
<keyword evidence="2" id="KW-0547">Nucleotide-binding</keyword>
<dbReference type="Gene3D" id="3.40.50.300">
    <property type="entry name" value="P-loop containing nucleotide triphosphate hydrolases"/>
    <property type="match status" value="1"/>
</dbReference>
<dbReference type="GO" id="GO:0007131">
    <property type="term" value="P:reciprocal meiotic recombination"/>
    <property type="evidence" value="ECO:0007669"/>
    <property type="project" value="TreeGrafter"/>
</dbReference>
<keyword evidence="3" id="KW-0227">DNA damage</keyword>
<dbReference type="Proteomes" id="UP000253551">
    <property type="component" value="Unassembled WGS sequence"/>
</dbReference>
<comment type="caution">
    <text evidence="10">The sequence shown here is derived from an EMBL/GenBank/DDBJ whole genome shotgun (WGS) entry which is preliminary data.</text>
</comment>
<evidence type="ECO:0000256" key="7">
    <source>
        <dbReference type="ARBA" id="ARBA00040674"/>
    </source>
</evidence>
<evidence type="ECO:0000313" key="11">
    <source>
        <dbReference type="Proteomes" id="UP000253551"/>
    </source>
</evidence>
<dbReference type="GO" id="GO:0005657">
    <property type="term" value="C:replication fork"/>
    <property type="evidence" value="ECO:0007669"/>
    <property type="project" value="TreeGrafter"/>
</dbReference>
<reference evidence="10 11" key="1">
    <citation type="journal article" date="2018" name="G3 (Bethesda)">
        <title>Phylogenetic and Phylogenomic Definition of Rhizopus Species.</title>
        <authorList>
            <person name="Gryganskyi A.P."/>
            <person name="Golan J."/>
            <person name="Dolatabadi S."/>
            <person name="Mondo S."/>
            <person name="Robb S."/>
            <person name="Idnurm A."/>
            <person name="Muszewska A."/>
            <person name="Steczkiewicz K."/>
            <person name="Masonjones S."/>
            <person name="Liao H.L."/>
            <person name="Gajdeczka M.T."/>
            <person name="Anike F."/>
            <person name="Vuek A."/>
            <person name="Anishchenko I.M."/>
            <person name="Voigt K."/>
            <person name="de Hoog G.S."/>
            <person name="Smith M.E."/>
            <person name="Heitman J."/>
            <person name="Vilgalys R."/>
            <person name="Stajich J.E."/>
        </authorList>
    </citation>
    <scope>NUCLEOTIDE SEQUENCE [LARGE SCALE GENOMIC DNA]</scope>
    <source>
        <strain evidence="10 11">LSU 92-RS-03</strain>
    </source>
</reference>
<dbReference type="EMBL" id="PJQM01003389">
    <property type="protein sequence ID" value="RCH89153.1"/>
    <property type="molecule type" value="Genomic_DNA"/>
</dbReference>
<name>A0A367JGT5_RHIST</name>
<dbReference type="InterPro" id="IPR052093">
    <property type="entry name" value="HR_Repair_Mediator"/>
</dbReference>
<dbReference type="GO" id="GO:0008821">
    <property type="term" value="F:crossover junction DNA endonuclease activity"/>
    <property type="evidence" value="ECO:0007669"/>
    <property type="project" value="TreeGrafter"/>
</dbReference>
<keyword evidence="4" id="KW-0067">ATP-binding</keyword>
<proteinExistence type="predicted"/>
<keyword evidence="11" id="KW-1185">Reference proteome</keyword>
<dbReference type="GO" id="GO:0005524">
    <property type="term" value="F:ATP binding"/>
    <property type="evidence" value="ECO:0007669"/>
    <property type="project" value="UniProtKB-KW"/>
</dbReference>
<comment type="subcellular location">
    <subcellularLocation>
        <location evidence="1">Nucleus</location>
    </subcellularLocation>
</comment>
<protein>
    <recommendedName>
        <fullName evidence="7">DNA repair protein RAD51 homolog 3</fullName>
    </recommendedName>
</protein>
<feature type="domain" description="RecA family profile 1" evidence="9">
    <location>
        <begin position="59"/>
        <end position="226"/>
    </location>
</feature>
<evidence type="ECO:0000256" key="3">
    <source>
        <dbReference type="ARBA" id="ARBA00022763"/>
    </source>
</evidence>
<dbReference type="GO" id="GO:0140664">
    <property type="term" value="F:ATP-dependent DNA damage sensor activity"/>
    <property type="evidence" value="ECO:0007669"/>
    <property type="project" value="InterPro"/>
</dbReference>
<evidence type="ECO:0000256" key="8">
    <source>
        <dbReference type="SAM" id="MobiDB-lite"/>
    </source>
</evidence>
<keyword evidence="6" id="KW-0539">Nucleus</keyword>
<evidence type="ECO:0000256" key="2">
    <source>
        <dbReference type="ARBA" id="ARBA00022741"/>
    </source>
</evidence>
<accession>A0A367JGT5</accession>
<dbReference type="GO" id="GO:0000707">
    <property type="term" value="P:meiotic DNA recombinase assembly"/>
    <property type="evidence" value="ECO:0007669"/>
    <property type="project" value="TreeGrafter"/>
</dbReference>
<evidence type="ECO:0000259" key="9">
    <source>
        <dbReference type="PROSITE" id="PS50162"/>
    </source>
</evidence>
<evidence type="ECO:0000256" key="1">
    <source>
        <dbReference type="ARBA" id="ARBA00004123"/>
    </source>
</evidence>
<evidence type="ECO:0000256" key="4">
    <source>
        <dbReference type="ARBA" id="ARBA00022840"/>
    </source>
</evidence>
<dbReference type="GO" id="GO:0033065">
    <property type="term" value="C:Rad51C-XRCC3 complex"/>
    <property type="evidence" value="ECO:0007669"/>
    <property type="project" value="TreeGrafter"/>
</dbReference>
<dbReference type="PROSITE" id="PS50162">
    <property type="entry name" value="RECA_2"/>
    <property type="match status" value="1"/>
</dbReference>
<organism evidence="10 11">
    <name type="scientific">Rhizopus stolonifer</name>
    <name type="common">Rhizopus nigricans</name>
    <dbReference type="NCBI Taxonomy" id="4846"/>
    <lineage>
        <taxon>Eukaryota</taxon>
        <taxon>Fungi</taxon>
        <taxon>Fungi incertae sedis</taxon>
        <taxon>Mucoromycota</taxon>
        <taxon>Mucoromycotina</taxon>
        <taxon>Mucoromycetes</taxon>
        <taxon>Mucorales</taxon>
        <taxon>Mucorineae</taxon>
        <taxon>Rhizopodaceae</taxon>
        <taxon>Rhizopus</taxon>
    </lineage>
</organism>
<dbReference type="GO" id="GO:0033063">
    <property type="term" value="C:Rad51B-Rad51C-Rad51D-XRCC2 complex"/>
    <property type="evidence" value="ECO:0007669"/>
    <property type="project" value="TreeGrafter"/>
</dbReference>
<dbReference type="OrthoDB" id="5957327at2759"/>
<gene>
    <name evidence="10" type="primary">RAD51C</name>
    <name evidence="10" type="ORF">CU098_002108</name>
</gene>
<sequence>QKLENAGYETAEELKKANLIQLSKDLQLTKEEVEFIMTVTNKDVKLQKQSMAERIAQAEEQGITLSSKNLDRLMYRGIPVYKITEICGESGSGKTQICMQLAVNVQLSTAEGGLEGECIYVDTEGSFMPSRLLDIANELDIEAISKGIHVFRIHSHYEMTAFVRQLTTILKEYPKVKLIVIDSMAYHFRLNTLDMKKRTYFVNHLAQTLLQIANTNKLAVVATNHVTLSGADGKWVPSLSSSWGNWCTNRLFLYRKRHFRFGLLFKSIENSQSRPAQFRIKDTGISDPDEDEAHLLEMSTERETEVKNELGSTIEEMQFSAAIKECERNMLDNDWDEHDIQEGHAGIKIEPTTEEDSMVLNGLATHLSMTKDGLVAEGSNTVVDPMSQEESVNVNKSVMKEGNINIVRPITQEEPEPMSLDEEPMSQEKEHISTTELISQLGEPAATTEIILQEESNSAVKPVARGEGLITTELMLQRMENSDAIDKLQKGEKRVAMDEPLPQRKDNTVTHEPVAQEEEHITTAEVTPMSKGEESITIAKFGGQRETADATKESKSEFNEHGKNLRTEDDTKINQHGTKRRRENDDSESEYWSSGMEDDLEFLINIENEL</sequence>
<dbReference type="CDD" id="cd19492">
    <property type="entry name" value="Rad51C"/>
    <property type="match status" value="1"/>
</dbReference>
<dbReference type="InterPro" id="IPR027417">
    <property type="entry name" value="P-loop_NTPase"/>
</dbReference>
<feature type="non-terminal residue" evidence="10">
    <location>
        <position position="1"/>
    </location>
</feature>
<dbReference type="STRING" id="4846.A0A367JGT5"/>
<dbReference type="Pfam" id="PF08423">
    <property type="entry name" value="Rad51"/>
    <property type="match status" value="1"/>
</dbReference>
<dbReference type="PANTHER" id="PTHR46239:SF1">
    <property type="entry name" value="DNA REPAIR PROTEIN RAD51 HOMOLOG 3"/>
    <property type="match status" value="1"/>
</dbReference>
<evidence type="ECO:0000256" key="5">
    <source>
        <dbReference type="ARBA" id="ARBA00023204"/>
    </source>
</evidence>